<dbReference type="PANTHER" id="PTHR40547:SF1">
    <property type="entry name" value="SLL0298 PROTEIN"/>
    <property type="match status" value="1"/>
</dbReference>
<dbReference type="Proteomes" id="UP000514752">
    <property type="component" value="Chromosome"/>
</dbReference>
<gene>
    <name evidence="3" type="ORF">H3L94_07755</name>
</gene>
<name>A0A7D7RU22_9NEIS</name>
<dbReference type="Pfam" id="PF09835">
    <property type="entry name" value="DUF2062"/>
    <property type="match status" value="1"/>
</dbReference>
<feature type="domain" description="DUF2062" evidence="2">
    <location>
        <begin position="22"/>
        <end position="170"/>
    </location>
</feature>
<reference evidence="3 4" key="1">
    <citation type="submission" date="2020-07" db="EMBL/GenBank/DDBJ databases">
        <title>Genomic diversity of species in the Neisseriaceae family.</title>
        <authorList>
            <person name="Vincent A.T."/>
            <person name="Bernet E."/>
            <person name="Veyrier F.J."/>
        </authorList>
    </citation>
    <scope>NUCLEOTIDE SEQUENCE [LARGE SCALE GENOMIC DNA]</scope>
    <source>
        <strain evidence="3 4">DSM 22244</strain>
    </source>
</reference>
<dbReference type="PANTHER" id="PTHR40547">
    <property type="entry name" value="SLL0298 PROTEIN"/>
    <property type="match status" value="1"/>
</dbReference>
<keyword evidence="1" id="KW-1133">Transmembrane helix</keyword>
<dbReference type="KEGG" id="nsg:H3L94_07755"/>
<sequence>MKLPFGWKLPKREEIFASRWAKPFAPLFDHPCFWTLNRRRAALSVAIGLFGGLMPGPTQMATAFVIAWLLRTHLPLAMVTTLYSNPFTYLPLYYAGYQIGSLLLTGQPAAGLPPLPDWEQAGYWHKIGKWLAEYGKPLLVGVPVLGLSLAAIGYTAVRLLWRYRTIRRWQRRKQAT</sequence>
<accession>A0A7D7RU22</accession>
<evidence type="ECO:0000313" key="3">
    <source>
        <dbReference type="EMBL" id="QMT39764.1"/>
    </source>
</evidence>
<dbReference type="InterPro" id="IPR018639">
    <property type="entry name" value="DUF2062"/>
</dbReference>
<feature type="transmembrane region" description="Helical" evidence="1">
    <location>
        <begin position="138"/>
        <end position="161"/>
    </location>
</feature>
<keyword evidence="1" id="KW-0812">Transmembrane</keyword>
<dbReference type="RefSeq" id="WP_182121550.1">
    <property type="nucleotide sequence ID" value="NZ_CP059567.1"/>
</dbReference>
<organism evidence="3 4">
    <name type="scientific">Neisseria shayeganii</name>
    <dbReference type="NCBI Taxonomy" id="607712"/>
    <lineage>
        <taxon>Bacteria</taxon>
        <taxon>Pseudomonadati</taxon>
        <taxon>Pseudomonadota</taxon>
        <taxon>Betaproteobacteria</taxon>
        <taxon>Neisseriales</taxon>
        <taxon>Neisseriaceae</taxon>
        <taxon>Neisseria</taxon>
    </lineage>
</organism>
<dbReference type="EMBL" id="CP059567">
    <property type="protein sequence ID" value="QMT39764.1"/>
    <property type="molecule type" value="Genomic_DNA"/>
</dbReference>
<protein>
    <submittedName>
        <fullName evidence="3">DUF2062 domain-containing protein</fullName>
    </submittedName>
</protein>
<evidence type="ECO:0000313" key="4">
    <source>
        <dbReference type="Proteomes" id="UP000514752"/>
    </source>
</evidence>
<keyword evidence="1" id="KW-0472">Membrane</keyword>
<feature type="transmembrane region" description="Helical" evidence="1">
    <location>
        <begin position="43"/>
        <end position="70"/>
    </location>
</feature>
<dbReference type="AlphaFoldDB" id="A0A7D7RU22"/>
<proteinExistence type="predicted"/>
<evidence type="ECO:0000256" key="1">
    <source>
        <dbReference type="SAM" id="Phobius"/>
    </source>
</evidence>
<evidence type="ECO:0000259" key="2">
    <source>
        <dbReference type="Pfam" id="PF09835"/>
    </source>
</evidence>